<evidence type="ECO:0000313" key="1">
    <source>
        <dbReference type="EnsemblMetazoa" id="RPRC009614-PA"/>
    </source>
</evidence>
<dbReference type="GO" id="GO:0050808">
    <property type="term" value="P:synapse organization"/>
    <property type="evidence" value="ECO:0007669"/>
    <property type="project" value="TreeGrafter"/>
</dbReference>
<dbReference type="PANTHER" id="PTHR23279">
    <property type="entry name" value="DEFECTIVE PROBOSCIS EXTENSION RESPONSE DPR -RELATED"/>
    <property type="match status" value="1"/>
</dbReference>
<organism evidence="1 2">
    <name type="scientific">Rhodnius prolixus</name>
    <name type="common">Triatomid bug</name>
    <dbReference type="NCBI Taxonomy" id="13249"/>
    <lineage>
        <taxon>Eukaryota</taxon>
        <taxon>Metazoa</taxon>
        <taxon>Ecdysozoa</taxon>
        <taxon>Arthropoda</taxon>
        <taxon>Hexapoda</taxon>
        <taxon>Insecta</taxon>
        <taxon>Pterygota</taxon>
        <taxon>Neoptera</taxon>
        <taxon>Paraneoptera</taxon>
        <taxon>Hemiptera</taxon>
        <taxon>Heteroptera</taxon>
        <taxon>Panheteroptera</taxon>
        <taxon>Cimicomorpha</taxon>
        <taxon>Reduviidae</taxon>
        <taxon>Triatominae</taxon>
        <taxon>Rhodnius</taxon>
    </lineage>
</organism>
<dbReference type="EnsemblMetazoa" id="RPRC009614-RA">
    <property type="protein sequence ID" value="RPRC009614-PA"/>
    <property type="gene ID" value="RPRC009614"/>
</dbReference>
<dbReference type="CDD" id="cd00096">
    <property type="entry name" value="Ig"/>
    <property type="match status" value="1"/>
</dbReference>
<proteinExistence type="predicted"/>
<dbReference type="InterPro" id="IPR036179">
    <property type="entry name" value="Ig-like_dom_sf"/>
</dbReference>
<accession>T1HZZ4</accession>
<dbReference type="Pfam" id="PF13927">
    <property type="entry name" value="Ig_3"/>
    <property type="match status" value="1"/>
</dbReference>
<dbReference type="PROSITE" id="PS50835">
    <property type="entry name" value="IG_LIKE"/>
    <property type="match status" value="1"/>
</dbReference>
<dbReference type="InterPro" id="IPR037448">
    <property type="entry name" value="Zig-8"/>
</dbReference>
<dbReference type="InterPro" id="IPR013783">
    <property type="entry name" value="Ig-like_fold"/>
</dbReference>
<keyword evidence="2" id="KW-1185">Reference proteome</keyword>
<dbReference type="EMBL" id="ACPB03009692">
    <property type="status" value="NOT_ANNOTATED_CDS"/>
    <property type="molecule type" value="Genomic_DNA"/>
</dbReference>
<dbReference type="OMA" id="QISSMEY"/>
<dbReference type="PANTHER" id="PTHR23279:SF45">
    <property type="entry name" value="DEFECTIVE PROBOSCIS EXTENSION RESPONSE 12, ISOFORM C"/>
    <property type="match status" value="1"/>
</dbReference>
<dbReference type="InterPro" id="IPR007110">
    <property type="entry name" value="Ig-like_dom"/>
</dbReference>
<dbReference type="VEuPathDB" id="VectorBase:RPRC009614"/>
<dbReference type="InParanoid" id="T1HZZ4"/>
<dbReference type="eggNOG" id="KOG3510">
    <property type="taxonomic scope" value="Eukaryota"/>
</dbReference>
<dbReference type="SUPFAM" id="SSF48726">
    <property type="entry name" value="Immunoglobulin"/>
    <property type="match status" value="1"/>
</dbReference>
<name>T1HZZ4_RHOPR</name>
<dbReference type="STRING" id="13249.T1HZZ4"/>
<dbReference type="Proteomes" id="UP000015103">
    <property type="component" value="Unassembled WGS sequence"/>
</dbReference>
<dbReference type="Gene3D" id="2.60.40.10">
    <property type="entry name" value="Immunoglobulins"/>
    <property type="match status" value="1"/>
</dbReference>
<evidence type="ECO:0000313" key="2">
    <source>
        <dbReference type="Proteomes" id="UP000015103"/>
    </source>
</evidence>
<dbReference type="HOGENOM" id="CLU_046341_8_3_1"/>
<reference evidence="1" key="1">
    <citation type="submission" date="2015-05" db="UniProtKB">
        <authorList>
            <consortium name="EnsemblMetazoa"/>
        </authorList>
    </citation>
    <scope>IDENTIFICATION</scope>
</reference>
<dbReference type="GO" id="GO:0032589">
    <property type="term" value="C:neuron projection membrane"/>
    <property type="evidence" value="ECO:0007669"/>
    <property type="project" value="TreeGrafter"/>
</dbReference>
<protein>
    <submittedName>
        <fullName evidence="1">Ig-like domain-containing protein</fullName>
    </submittedName>
</protein>
<sequence length="109" mass="12102">SPIPPQYVMWYHNDKMINYEESDENSRVQVITEPGGEKTHSRLVVTEATSHHSGNYTCRASNTEPDSVHVFVSTDGDNIAAIQRHDSSDSIKPSDGISSQAKKTKTNKN</sequence>
<dbReference type="AlphaFoldDB" id="T1HZZ4"/>